<evidence type="ECO:0000313" key="2">
    <source>
        <dbReference type="Proteomes" id="UP000198923"/>
    </source>
</evidence>
<dbReference type="AlphaFoldDB" id="A0A1G7T1K8"/>
<dbReference type="EMBL" id="FNCN01000003">
    <property type="protein sequence ID" value="SDG28549.1"/>
    <property type="molecule type" value="Genomic_DNA"/>
</dbReference>
<proteinExistence type="predicted"/>
<protein>
    <submittedName>
        <fullName evidence="1">Uncharacterized protein</fullName>
    </submittedName>
</protein>
<dbReference type="OrthoDB" id="9806164at2"/>
<dbReference type="Proteomes" id="UP000198923">
    <property type="component" value="Unassembled WGS sequence"/>
</dbReference>
<gene>
    <name evidence="1" type="ORF">SAMN05421505_10339</name>
</gene>
<dbReference type="RefSeq" id="WP_143020104.1">
    <property type="nucleotide sequence ID" value="NZ_FNCN01000003.1"/>
</dbReference>
<organism evidence="1 2">
    <name type="scientific">Sinosporangium album</name>
    <dbReference type="NCBI Taxonomy" id="504805"/>
    <lineage>
        <taxon>Bacteria</taxon>
        <taxon>Bacillati</taxon>
        <taxon>Actinomycetota</taxon>
        <taxon>Actinomycetes</taxon>
        <taxon>Streptosporangiales</taxon>
        <taxon>Streptosporangiaceae</taxon>
        <taxon>Sinosporangium</taxon>
    </lineage>
</organism>
<accession>A0A1G7T1K8</accession>
<name>A0A1G7T1K8_9ACTN</name>
<evidence type="ECO:0000313" key="1">
    <source>
        <dbReference type="EMBL" id="SDG28549.1"/>
    </source>
</evidence>
<keyword evidence="2" id="KW-1185">Reference proteome</keyword>
<reference evidence="1 2" key="1">
    <citation type="submission" date="2016-10" db="EMBL/GenBank/DDBJ databases">
        <authorList>
            <person name="de Groot N.N."/>
        </authorList>
    </citation>
    <scope>NUCLEOTIDE SEQUENCE [LARGE SCALE GENOMIC DNA]</scope>
    <source>
        <strain evidence="1 2">CPCC 201354</strain>
    </source>
</reference>
<sequence length="93" mass="10398">MAAAAERGEPWLTFFTPDDLLATLAKHHVDVVKQVLASVLWWRQDAPSPAVACRLVRASFDHLFGTGHEGRPVPYGHCPLTFSAFVRQNWATR</sequence>